<dbReference type="PRINTS" id="PR00301">
    <property type="entry name" value="HEATSHOCK70"/>
</dbReference>
<organism evidence="6 7">
    <name type="scientific">Plantactinospora alkalitolerans</name>
    <dbReference type="NCBI Taxonomy" id="2789879"/>
    <lineage>
        <taxon>Bacteria</taxon>
        <taxon>Bacillati</taxon>
        <taxon>Actinomycetota</taxon>
        <taxon>Actinomycetes</taxon>
        <taxon>Micromonosporales</taxon>
        <taxon>Micromonosporaceae</taxon>
        <taxon>Plantactinospora</taxon>
    </lineage>
</organism>
<comment type="caution">
    <text evidence="6">The sequence shown here is derived from an EMBL/GenBank/DDBJ whole genome shotgun (WGS) entry which is preliminary data.</text>
</comment>
<protein>
    <submittedName>
        <fullName evidence="6">Hsp70 family protein</fullName>
    </submittedName>
</protein>
<dbReference type="Proteomes" id="UP000638560">
    <property type="component" value="Unassembled WGS sequence"/>
</dbReference>
<evidence type="ECO:0000256" key="3">
    <source>
        <dbReference type="ARBA" id="ARBA00023186"/>
    </source>
</evidence>
<dbReference type="InterPro" id="IPR043129">
    <property type="entry name" value="ATPase_NBD"/>
</dbReference>
<feature type="region of interest" description="Disordered" evidence="4">
    <location>
        <begin position="379"/>
        <end position="419"/>
    </location>
</feature>
<dbReference type="SUPFAM" id="SSF53067">
    <property type="entry name" value="Actin-like ATPase domain"/>
    <property type="match status" value="2"/>
</dbReference>
<accession>A0ABS0GYC6</accession>
<feature type="compositionally biased region" description="Low complexity" evidence="4">
    <location>
        <begin position="379"/>
        <end position="389"/>
    </location>
</feature>
<keyword evidence="5" id="KW-0812">Transmembrane</keyword>
<evidence type="ECO:0000256" key="2">
    <source>
        <dbReference type="ARBA" id="ARBA00022840"/>
    </source>
</evidence>
<sequence>MSGYQLGIDYGSSNTVAVLRWPDGRCRPLLFDGSPLLPSALFLQPDGKLVTGRDAVHSARMDPTRFEPNPKRRVDDGTLLLGARSVPLVEAIAATLNRVADEARRAAGTHPSTVALTYPAGWGAVRRNMLTEAAVQAGLPTPTLVPEPVAAAGYFTAVLGHAVRPDHLLVVYDLGAGTFDVAVVRRTGVGFEVCDVDGLVDFGGLDLDALVVARVADAVQSAHPDLWQRLTAPENPTDQRHFRTLWDDARTAKEMLSRQPNAGLYVPLVDRDVSVGREEFEQSARPQFERVARLTVQVMGRAGVTAENLAGVFLVGGASRVPLAATTVHHATGIAPTVLEQPEIVVAEGVLHAIRALDSNPESPVPESPAPVVAAPMTAWPSAASSGPPASQPEPQISTPPAYVGTPRTASTPAVSRSSTPEFLPSLLWGALAVLVQVIALVGLFVVRPPVLLTLLVTSLAGTVPLRRAVAWRAGPGYEFVRRRPVAGFFGTVLTVISTTVLLYGLSFLGRAFIEDDRDRSADYLVLGPLVSGIGIMLFVGGFALLIRGLRPYPRLMVNAYAIVYQPDRRHRYELPWPDLARVDVVPLGPGLPPALLAVPVPHSQLLRDPAYGNLWRPELHALAIDDLSRLTRTLGRDAPRLAEAVARHRPASAAQPNY</sequence>
<dbReference type="PANTHER" id="PTHR42749:SF1">
    <property type="entry name" value="CELL SHAPE-DETERMINING PROTEIN MREB"/>
    <property type="match status" value="1"/>
</dbReference>
<dbReference type="InterPro" id="IPR013126">
    <property type="entry name" value="Hsp_70_fam"/>
</dbReference>
<keyword evidence="2" id="KW-0067">ATP-binding</keyword>
<reference evidence="6 7" key="1">
    <citation type="submission" date="2020-11" db="EMBL/GenBank/DDBJ databases">
        <title>A novel isolate from a Black sea contaminated sediment with potential to produce alkanes: Plantactinospora alkalitolerans sp. nov.</title>
        <authorList>
            <person name="Carro L."/>
            <person name="Veyisoglu A."/>
            <person name="Guven K."/>
            <person name="Schumann P."/>
            <person name="Klenk H.-P."/>
            <person name="Sahin N."/>
        </authorList>
    </citation>
    <scope>NUCLEOTIDE SEQUENCE [LARGE SCALE GENOMIC DNA]</scope>
    <source>
        <strain evidence="6 7">S1510</strain>
    </source>
</reference>
<dbReference type="EMBL" id="JADPUN010000176">
    <property type="protein sequence ID" value="MBF9130943.1"/>
    <property type="molecule type" value="Genomic_DNA"/>
</dbReference>
<keyword evidence="3" id="KW-0143">Chaperone</keyword>
<feature type="transmembrane region" description="Helical" evidence="5">
    <location>
        <begin position="486"/>
        <end position="506"/>
    </location>
</feature>
<keyword evidence="5" id="KW-0472">Membrane</keyword>
<name>A0ABS0GYC6_9ACTN</name>
<evidence type="ECO:0000313" key="6">
    <source>
        <dbReference type="EMBL" id="MBF9130943.1"/>
    </source>
</evidence>
<feature type="compositionally biased region" description="Polar residues" evidence="4">
    <location>
        <begin position="408"/>
        <end position="419"/>
    </location>
</feature>
<evidence type="ECO:0000313" key="7">
    <source>
        <dbReference type="Proteomes" id="UP000638560"/>
    </source>
</evidence>
<feature type="transmembrane region" description="Helical" evidence="5">
    <location>
        <begin position="526"/>
        <end position="547"/>
    </location>
</feature>
<feature type="transmembrane region" description="Helical" evidence="5">
    <location>
        <begin position="427"/>
        <end position="447"/>
    </location>
</feature>
<proteinExistence type="predicted"/>
<keyword evidence="1" id="KW-0547">Nucleotide-binding</keyword>
<keyword evidence="7" id="KW-1185">Reference proteome</keyword>
<evidence type="ECO:0000256" key="5">
    <source>
        <dbReference type="SAM" id="Phobius"/>
    </source>
</evidence>
<evidence type="ECO:0000256" key="1">
    <source>
        <dbReference type="ARBA" id="ARBA00022741"/>
    </source>
</evidence>
<dbReference type="PANTHER" id="PTHR42749">
    <property type="entry name" value="CELL SHAPE-DETERMINING PROTEIN MREB"/>
    <property type="match status" value="1"/>
</dbReference>
<evidence type="ECO:0000256" key="4">
    <source>
        <dbReference type="SAM" id="MobiDB-lite"/>
    </source>
</evidence>
<dbReference type="RefSeq" id="WP_196202505.1">
    <property type="nucleotide sequence ID" value="NZ_JADPUN010000176.1"/>
</dbReference>
<dbReference type="Gene3D" id="3.30.420.40">
    <property type="match status" value="2"/>
</dbReference>
<dbReference type="Gene3D" id="3.90.640.10">
    <property type="entry name" value="Actin, Chain A, domain 4"/>
    <property type="match status" value="1"/>
</dbReference>
<gene>
    <name evidence="6" type="ORF">I0C86_18545</name>
</gene>
<keyword evidence="5" id="KW-1133">Transmembrane helix</keyword>
<dbReference type="Pfam" id="PF00012">
    <property type="entry name" value="HSP70"/>
    <property type="match status" value="1"/>
</dbReference>